<dbReference type="AlphaFoldDB" id="A0AAD7MSB3"/>
<accession>A0AAD7MSB3</accession>
<sequence length="851" mass="93935">MYIGVRGTQKYAARSLLFKNLDVACVSNTRYQPHKRPQKPYAAGLNISFSQLPFLNPPMAPNSSILVILGSQRAAASLAKAAHLQLEDQPNNNVAKLFKQKHSSKSEESNHPTRVIEHYFGSTSSKCKPETLLDIEESVKTRMKELKVETSTTSAVVFVDSENAGEPITFPFEHSSSFLELNGDELLRKLVVVHSPKLNFNNWLGVHLLPADKTTESAKDLLNRALSATSPPYDPAHVRDAYDRGGAATGRHATKAVVLLLGLTGHGKSKTINRLVGQDLLPMGRSTLGSTTKVIHRITLNSFNKTSAASIPVEIDDTPGLEDTTYRDREANRALLTEYQRQQFPSGIYPNVILLVASWDSITVDAHNEPHNLTSAIGKSMYHLKLSGLVDIKRPNVVVVVTKSLPTLRHLDDRRAKERDIQWNIQANRRIGIITDIQRRVFPDLTIPWEVVFIENGGGTDMHATYPTLPNGKISHQNLFDAIRHVIERRGPGGLYDLAGHQALDVLTGAEPLDSRNQVNMGVIVDKSAALFTPVTQNLPPPSERISELVDQYFGVTYNPVHNVFGRTNVLSVNMSDVQITPIPVDHDAPVDLVPASQLNNNNGPNDVARAALPKYYSTSSAFQSASSPSSKTYVRACVTHHLTSNSTLTVSEEMKTIIQQLPVWSSASQEEYDDFFETYGSHVVTRVALGGLLRVVLRRTDSESSEEPHGLQAVEIFRDGGGALAGDVTQALEAHFLGQDVAGKYRSTLIRWMDALETDPVFCPDQEPTHIEPLHALDGVGEKRADLERALGIYLKRMKPAETAPIQDAVVSTEETRNPRSLQKRFLNALLTNLANIRKKTLNVGRRQSK</sequence>
<dbReference type="Pfam" id="PF01823">
    <property type="entry name" value="MACPF"/>
    <property type="match status" value="1"/>
</dbReference>
<gene>
    <name evidence="3" type="ORF">B0H16DRAFT_1893779</name>
</gene>
<organism evidence="3 4">
    <name type="scientific">Mycena metata</name>
    <dbReference type="NCBI Taxonomy" id="1033252"/>
    <lineage>
        <taxon>Eukaryota</taxon>
        <taxon>Fungi</taxon>
        <taxon>Dikarya</taxon>
        <taxon>Basidiomycota</taxon>
        <taxon>Agaricomycotina</taxon>
        <taxon>Agaricomycetes</taxon>
        <taxon>Agaricomycetidae</taxon>
        <taxon>Agaricales</taxon>
        <taxon>Marasmiineae</taxon>
        <taxon>Mycenaceae</taxon>
        <taxon>Mycena</taxon>
    </lineage>
</organism>
<proteinExistence type="predicted"/>
<keyword evidence="4" id="KW-1185">Reference proteome</keyword>
<evidence type="ECO:0008006" key="5">
    <source>
        <dbReference type="Google" id="ProtNLM"/>
    </source>
</evidence>
<dbReference type="SUPFAM" id="SSF52540">
    <property type="entry name" value="P-loop containing nucleoside triphosphate hydrolases"/>
    <property type="match status" value="1"/>
</dbReference>
<comment type="caution">
    <text evidence="3">The sequence shown here is derived from an EMBL/GenBank/DDBJ whole genome shotgun (WGS) entry which is preliminary data.</text>
</comment>
<dbReference type="Proteomes" id="UP001215598">
    <property type="component" value="Unassembled WGS sequence"/>
</dbReference>
<feature type="domain" description="G" evidence="2">
    <location>
        <begin position="258"/>
        <end position="338"/>
    </location>
</feature>
<dbReference type="Gene3D" id="3.40.50.300">
    <property type="entry name" value="P-loop containing nucleotide triphosphate hydrolases"/>
    <property type="match status" value="1"/>
</dbReference>
<dbReference type="InterPro" id="IPR027417">
    <property type="entry name" value="P-loop_NTPase"/>
</dbReference>
<dbReference type="GO" id="GO:0005525">
    <property type="term" value="F:GTP binding"/>
    <property type="evidence" value="ECO:0007669"/>
    <property type="project" value="InterPro"/>
</dbReference>
<name>A0AAD7MSB3_9AGAR</name>
<dbReference type="EMBL" id="JARKIB010000163">
    <property type="protein sequence ID" value="KAJ7729763.1"/>
    <property type="molecule type" value="Genomic_DNA"/>
</dbReference>
<feature type="domain" description="MACPF" evidence="1">
    <location>
        <begin position="637"/>
        <end position="703"/>
    </location>
</feature>
<dbReference type="InterPro" id="IPR020864">
    <property type="entry name" value="MACPF"/>
</dbReference>
<evidence type="ECO:0000313" key="3">
    <source>
        <dbReference type="EMBL" id="KAJ7729763.1"/>
    </source>
</evidence>
<evidence type="ECO:0000259" key="2">
    <source>
        <dbReference type="Pfam" id="PF01926"/>
    </source>
</evidence>
<dbReference type="InterPro" id="IPR006073">
    <property type="entry name" value="GTP-bd"/>
</dbReference>
<evidence type="ECO:0000313" key="4">
    <source>
        <dbReference type="Proteomes" id="UP001215598"/>
    </source>
</evidence>
<dbReference type="Pfam" id="PF01926">
    <property type="entry name" value="MMR_HSR1"/>
    <property type="match status" value="1"/>
</dbReference>
<protein>
    <recommendedName>
        <fullName evidence="5">MACPF domain-containing protein</fullName>
    </recommendedName>
</protein>
<evidence type="ECO:0000259" key="1">
    <source>
        <dbReference type="Pfam" id="PF01823"/>
    </source>
</evidence>
<reference evidence="3" key="1">
    <citation type="submission" date="2023-03" db="EMBL/GenBank/DDBJ databases">
        <title>Massive genome expansion in bonnet fungi (Mycena s.s.) driven by repeated elements and novel gene families across ecological guilds.</title>
        <authorList>
            <consortium name="Lawrence Berkeley National Laboratory"/>
            <person name="Harder C.B."/>
            <person name="Miyauchi S."/>
            <person name="Viragh M."/>
            <person name="Kuo A."/>
            <person name="Thoen E."/>
            <person name="Andreopoulos B."/>
            <person name="Lu D."/>
            <person name="Skrede I."/>
            <person name="Drula E."/>
            <person name="Henrissat B."/>
            <person name="Morin E."/>
            <person name="Kohler A."/>
            <person name="Barry K."/>
            <person name="LaButti K."/>
            <person name="Morin E."/>
            <person name="Salamov A."/>
            <person name="Lipzen A."/>
            <person name="Mereny Z."/>
            <person name="Hegedus B."/>
            <person name="Baldrian P."/>
            <person name="Stursova M."/>
            <person name="Weitz H."/>
            <person name="Taylor A."/>
            <person name="Grigoriev I.V."/>
            <person name="Nagy L.G."/>
            <person name="Martin F."/>
            <person name="Kauserud H."/>
        </authorList>
    </citation>
    <scope>NUCLEOTIDE SEQUENCE</scope>
    <source>
        <strain evidence="3">CBHHK182m</strain>
    </source>
</reference>